<dbReference type="STRING" id="177437.HRM2_02720"/>
<dbReference type="Pfam" id="PF09723">
    <property type="entry name" value="Zn_ribbon_8"/>
    <property type="match status" value="1"/>
</dbReference>
<dbReference type="RefSeq" id="WP_012662643.1">
    <property type="nucleotide sequence ID" value="NC_012108.1"/>
</dbReference>
<evidence type="ECO:0000259" key="2">
    <source>
        <dbReference type="SMART" id="SM00834"/>
    </source>
</evidence>
<protein>
    <recommendedName>
        <fullName evidence="2">Putative regulatory protein FmdB zinc ribbon domain-containing protein</fullName>
    </recommendedName>
</protein>
<feature type="compositionally biased region" description="Polar residues" evidence="1">
    <location>
        <begin position="67"/>
        <end position="77"/>
    </location>
</feature>
<dbReference type="NCBIfam" id="TIGR02605">
    <property type="entry name" value="CxxC_CxxC_SSSS"/>
    <property type="match status" value="1"/>
</dbReference>
<accession>C0QFJ8</accession>
<dbReference type="HOGENOM" id="CLU_136025_4_0_7"/>
<evidence type="ECO:0000313" key="3">
    <source>
        <dbReference type="EMBL" id="ACN13394.1"/>
    </source>
</evidence>
<evidence type="ECO:0000313" key="4">
    <source>
        <dbReference type="Proteomes" id="UP000000442"/>
    </source>
</evidence>
<dbReference type="KEGG" id="dat:HRM2_02720"/>
<proteinExistence type="predicted"/>
<gene>
    <name evidence="3" type="ordered locus">HRM2_02720</name>
</gene>
<dbReference type="AlphaFoldDB" id="C0QFJ8"/>
<dbReference type="SMART" id="SM00834">
    <property type="entry name" value="CxxC_CXXC_SSSS"/>
    <property type="match status" value="1"/>
</dbReference>
<keyword evidence="4" id="KW-1185">Reference proteome</keyword>
<name>C0QFJ8_DESAH</name>
<dbReference type="OrthoDB" id="9813321at2"/>
<dbReference type="Proteomes" id="UP000000442">
    <property type="component" value="Chromosome"/>
</dbReference>
<feature type="compositionally biased region" description="Low complexity" evidence="1">
    <location>
        <begin position="52"/>
        <end position="61"/>
    </location>
</feature>
<organism evidence="3 4">
    <name type="scientific">Desulforapulum autotrophicum (strain ATCC 43914 / DSM 3382 / VKM B-1955 / HRM2)</name>
    <name type="common">Desulfobacterium autotrophicum</name>
    <dbReference type="NCBI Taxonomy" id="177437"/>
    <lineage>
        <taxon>Bacteria</taxon>
        <taxon>Pseudomonadati</taxon>
        <taxon>Thermodesulfobacteriota</taxon>
        <taxon>Desulfobacteria</taxon>
        <taxon>Desulfobacterales</taxon>
        <taxon>Desulfobacteraceae</taxon>
        <taxon>Desulforapulum</taxon>
    </lineage>
</organism>
<dbReference type="EMBL" id="CP001087">
    <property type="protein sequence ID" value="ACN13394.1"/>
    <property type="molecule type" value="Genomic_DNA"/>
</dbReference>
<feature type="domain" description="Putative regulatory protein FmdB zinc ribbon" evidence="2">
    <location>
        <begin position="1"/>
        <end position="43"/>
    </location>
</feature>
<sequence length="84" mass="9096">MPIYEFKCSECETFFEVLVMKSDEEFEIKCPKCNSSAAERVVSATNYAMAPSSSGGQAKGASKQERTCSSGSCTTYTVPGESRN</sequence>
<reference evidence="3 4" key="1">
    <citation type="journal article" date="2009" name="Environ. Microbiol.">
        <title>Genome sequence of Desulfobacterium autotrophicum HRM2, a marine sulfate reducer oxidizing organic carbon completely to carbon dioxide.</title>
        <authorList>
            <person name="Strittmatter A.W."/>
            <person name="Liesegang H."/>
            <person name="Rabus R."/>
            <person name="Decker I."/>
            <person name="Amann J."/>
            <person name="Andres S."/>
            <person name="Henne A."/>
            <person name="Fricke W.F."/>
            <person name="Martinez-Arias R."/>
            <person name="Bartels D."/>
            <person name="Goesmann A."/>
            <person name="Krause L."/>
            <person name="Puehler A."/>
            <person name="Klenk H.P."/>
            <person name="Richter M."/>
            <person name="Schuler M."/>
            <person name="Gloeckner F.O."/>
            <person name="Meyerdierks A."/>
            <person name="Gottschalk G."/>
            <person name="Amann R."/>
        </authorList>
    </citation>
    <scope>NUCLEOTIDE SEQUENCE [LARGE SCALE GENOMIC DNA]</scope>
    <source>
        <strain evidence="4">ATCC 43914 / DSM 3382 / HRM2</strain>
    </source>
</reference>
<evidence type="ECO:0000256" key="1">
    <source>
        <dbReference type="SAM" id="MobiDB-lite"/>
    </source>
</evidence>
<dbReference type="eggNOG" id="COG2331">
    <property type="taxonomic scope" value="Bacteria"/>
</dbReference>
<dbReference type="InterPro" id="IPR013429">
    <property type="entry name" value="Regulatory_FmdB_Zinc_ribbon"/>
</dbReference>
<feature type="region of interest" description="Disordered" evidence="1">
    <location>
        <begin position="50"/>
        <end position="84"/>
    </location>
</feature>